<dbReference type="SUPFAM" id="SSF51445">
    <property type="entry name" value="(Trans)glycosidases"/>
    <property type="match status" value="1"/>
</dbReference>
<dbReference type="EMBL" id="CP119317">
    <property type="protein sequence ID" value="WEK55170.1"/>
    <property type="molecule type" value="Genomic_DNA"/>
</dbReference>
<dbReference type="GO" id="GO:0004553">
    <property type="term" value="F:hydrolase activity, hydrolyzing O-glycosyl compounds"/>
    <property type="evidence" value="ECO:0007669"/>
    <property type="project" value="InterPro"/>
</dbReference>
<dbReference type="InterPro" id="IPR006047">
    <property type="entry name" value="GH13_cat_dom"/>
</dbReference>
<feature type="domain" description="Glycosyl hydrolase family 13 catalytic" evidence="3">
    <location>
        <begin position="134"/>
        <end position="503"/>
    </location>
</feature>
<dbReference type="InterPro" id="IPR017853">
    <property type="entry name" value="GH"/>
</dbReference>
<evidence type="ECO:0000313" key="5">
    <source>
        <dbReference type="Proteomes" id="UP001178662"/>
    </source>
</evidence>
<dbReference type="GO" id="GO:0005975">
    <property type="term" value="P:carbohydrate metabolic process"/>
    <property type="evidence" value="ECO:0007669"/>
    <property type="project" value="InterPro"/>
</dbReference>
<keyword evidence="2" id="KW-0326">Glycosidase</keyword>
<dbReference type="InterPro" id="IPR013783">
    <property type="entry name" value="Ig-like_fold"/>
</dbReference>
<dbReference type="Gene3D" id="2.60.40.1180">
    <property type="entry name" value="Golgi alpha-mannosidase II"/>
    <property type="match status" value="1"/>
</dbReference>
<organism evidence="4 5">
    <name type="scientific">Candidatus Cohnella colombiensis</name>
    <dbReference type="NCBI Taxonomy" id="3121368"/>
    <lineage>
        <taxon>Bacteria</taxon>
        <taxon>Bacillati</taxon>
        <taxon>Bacillota</taxon>
        <taxon>Bacilli</taxon>
        <taxon>Bacillales</taxon>
        <taxon>Paenibacillaceae</taxon>
        <taxon>Cohnella</taxon>
    </lineage>
</organism>
<evidence type="ECO:0000256" key="1">
    <source>
        <dbReference type="ARBA" id="ARBA00022801"/>
    </source>
</evidence>
<reference evidence="4" key="1">
    <citation type="submission" date="2023-03" db="EMBL/GenBank/DDBJ databases">
        <title>Andean soil-derived lignocellulolytic bacterial consortium as a source of novel taxa and putative plastic-active enzymes.</title>
        <authorList>
            <person name="Diaz-Garcia L."/>
            <person name="Chuvochina M."/>
            <person name="Feuerriegel G."/>
            <person name="Bunk B."/>
            <person name="Sproer C."/>
            <person name="Streit W.R."/>
            <person name="Rodriguez L.M."/>
            <person name="Overmann J."/>
            <person name="Jimenez D.J."/>
        </authorList>
    </citation>
    <scope>NUCLEOTIDE SEQUENCE</scope>
    <source>
        <strain evidence="4">MAG 2441</strain>
    </source>
</reference>
<dbReference type="PANTHER" id="PTHR10357:SF210">
    <property type="entry name" value="MALTODEXTRIN GLUCOSIDASE"/>
    <property type="match status" value="1"/>
</dbReference>
<gene>
    <name evidence="4" type="ORF">P0Y55_03645</name>
</gene>
<dbReference type="Gene3D" id="3.90.400.10">
    <property type="entry name" value="Oligo-1,6-glucosidase, Domain 2"/>
    <property type="match status" value="1"/>
</dbReference>
<evidence type="ECO:0000256" key="2">
    <source>
        <dbReference type="ARBA" id="ARBA00023295"/>
    </source>
</evidence>
<dbReference type="InterPro" id="IPR014756">
    <property type="entry name" value="Ig_E-set"/>
</dbReference>
<dbReference type="CDD" id="cd11338">
    <property type="entry name" value="AmyAc_CMD"/>
    <property type="match status" value="1"/>
</dbReference>
<dbReference type="InterPro" id="IPR013780">
    <property type="entry name" value="Glyco_hydro_b"/>
</dbReference>
<dbReference type="PANTHER" id="PTHR10357">
    <property type="entry name" value="ALPHA-AMYLASE FAMILY MEMBER"/>
    <property type="match status" value="1"/>
</dbReference>
<dbReference type="InterPro" id="IPR004185">
    <property type="entry name" value="Glyco_hydro_13_lg-like_dom"/>
</dbReference>
<dbReference type="SUPFAM" id="SSF51011">
    <property type="entry name" value="Glycosyl hydrolase domain"/>
    <property type="match status" value="1"/>
</dbReference>
<sequence>MLKEAIFHTNDIPYLFSVSENEVKLRIRTKRDEIASCIVVHSDRYVAPGNGTALHLNKVASTVLHDYFETIIYTKVRRLRYQFLLTDLQGAQVWYGEYMVSESREAAGYFHCPNIANADDGSPPSWVKDAIVYQIFPERFNNGNQAINPSQTRSWTSNEPLEYCSFYGGDLQGIIEKLPYLHMLGVNVVYLNPVFESPTNHKYDTTDYYKIDPHFGDLNTMKELVRIAHSLQIRVVLDAVFNHAGDQSAEFQDVVAHGENSRYKDWFHIASFPIVQSPIPNYEAFGMNTPSMPKLNTRNPEVIEYLIAVAKYWIHEVGIDGWRLDVANEVDHAFWRRLRQEIKSIDRELLLVGEVMHRSGSWLRGDQFDGVMNYILRDVMVDFFAKQTITVRMFMDRVDEIRMEYTDYAQDAMFNLLGSHDTLRFLTACSKSVWGWHDKYEQSRMMLAVLFQFSYTGMPVIYYGDEVGMTGGEDPDCRKPMVWQESEQNKELFAYYQSLITVRKTNIALREGEYQRWFVNEAMNTWGIIRSHPQQTIGILFNNSPNVSPIEIAELNNINVKSIQQLFGSAKLCLENGTIVGELPPYSGTVITLY</sequence>
<dbReference type="Gene3D" id="3.20.20.80">
    <property type="entry name" value="Glycosidases"/>
    <property type="match status" value="1"/>
</dbReference>
<dbReference type="AlphaFoldDB" id="A0AA95EX99"/>
<keyword evidence="5" id="KW-1185">Reference proteome</keyword>
<evidence type="ECO:0000313" key="4">
    <source>
        <dbReference type="EMBL" id="WEK55170.1"/>
    </source>
</evidence>
<dbReference type="Pfam" id="PF02903">
    <property type="entry name" value="Alpha-amylase_N"/>
    <property type="match status" value="1"/>
</dbReference>
<dbReference type="Pfam" id="PF00128">
    <property type="entry name" value="Alpha-amylase"/>
    <property type="match status" value="1"/>
</dbReference>
<name>A0AA95EX99_9BACL</name>
<dbReference type="SUPFAM" id="SSF81296">
    <property type="entry name" value="E set domains"/>
    <property type="match status" value="1"/>
</dbReference>
<protein>
    <submittedName>
        <fullName evidence="4">Glycoside hydrolase family 13 protein</fullName>
    </submittedName>
</protein>
<dbReference type="Gene3D" id="2.60.40.10">
    <property type="entry name" value="Immunoglobulins"/>
    <property type="match status" value="1"/>
</dbReference>
<dbReference type="SMART" id="SM00642">
    <property type="entry name" value="Aamy"/>
    <property type="match status" value="1"/>
</dbReference>
<keyword evidence="1 4" id="KW-0378">Hydrolase</keyword>
<evidence type="ECO:0000259" key="3">
    <source>
        <dbReference type="SMART" id="SM00642"/>
    </source>
</evidence>
<dbReference type="InterPro" id="IPR045857">
    <property type="entry name" value="O16G_dom_2"/>
</dbReference>
<dbReference type="Proteomes" id="UP001178662">
    <property type="component" value="Chromosome"/>
</dbReference>
<dbReference type="CDD" id="cd02857">
    <property type="entry name" value="E_set_CDase_PDE_N"/>
    <property type="match status" value="1"/>
</dbReference>
<accession>A0AA95EX99</accession>
<proteinExistence type="predicted"/>